<gene>
    <name evidence="5" type="ORF">PYX00_002205</name>
</gene>
<evidence type="ECO:0008006" key="6">
    <source>
        <dbReference type="Google" id="ProtNLM"/>
    </source>
</evidence>
<evidence type="ECO:0000256" key="3">
    <source>
        <dbReference type="ARBA" id="ARBA00060902"/>
    </source>
</evidence>
<keyword evidence="1 4" id="KW-0732">Signal</keyword>
<evidence type="ECO:0000256" key="2">
    <source>
        <dbReference type="ARBA" id="ARBA00023108"/>
    </source>
</evidence>
<sequence>MISFSVLVLCAVGFSTAAKLPSAFPKCKRTDPNLEQCLVSAVSDSVPTLVKGVPNLGLIPIDPLRVTRLDIDQGDGPVALDLKFRDIDIINIGSVKVNSVKADIENYKIEIDTTMSKPLIIDGDYEIDGKVLVLPITGKGKSHLELDNVHSTLYLQGKEVTKDGRKYMELVDLKVKFETTRLRVNFENLFNNDKALGNQMNAFLNENWKEILQEIQPAVEEALGQAFKEIARRLFSKVPYDDIFLK</sequence>
<dbReference type="PANTHER" id="PTHR11008">
    <property type="entry name" value="PROTEIN TAKEOUT-LIKE PROTEIN"/>
    <property type="match status" value="1"/>
</dbReference>
<accession>A0AAW2IFW8</accession>
<dbReference type="EMBL" id="JARGDH010000001">
    <property type="protein sequence ID" value="KAL0281109.1"/>
    <property type="molecule type" value="Genomic_DNA"/>
</dbReference>
<feature type="chain" id="PRO_5043464027" description="Protein takeout" evidence="4">
    <location>
        <begin position="18"/>
        <end position="246"/>
    </location>
</feature>
<dbReference type="GO" id="GO:0005615">
    <property type="term" value="C:extracellular space"/>
    <property type="evidence" value="ECO:0007669"/>
    <property type="project" value="TreeGrafter"/>
</dbReference>
<comment type="caution">
    <text evidence="5">The sequence shown here is derived from an EMBL/GenBank/DDBJ whole genome shotgun (WGS) entry which is preliminary data.</text>
</comment>
<reference evidence="5" key="1">
    <citation type="journal article" date="2024" name="Gigascience">
        <title>Chromosome-level genome of the poultry shaft louse Menopon gallinae provides insight into the host-switching and adaptive evolution of parasitic lice.</title>
        <authorList>
            <person name="Xu Y."/>
            <person name="Ma L."/>
            <person name="Liu S."/>
            <person name="Liang Y."/>
            <person name="Liu Q."/>
            <person name="He Z."/>
            <person name="Tian L."/>
            <person name="Duan Y."/>
            <person name="Cai W."/>
            <person name="Li H."/>
            <person name="Song F."/>
        </authorList>
    </citation>
    <scope>NUCLEOTIDE SEQUENCE</scope>
    <source>
        <strain evidence="5">Cailab_2023a</strain>
    </source>
</reference>
<dbReference type="InterPro" id="IPR010562">
    <property type="entry name" value="Haemolymph_juvenile_hormone-bd"/>
</dbReference>
<dbReference type="SMART" id="SM00700">
    <property type="entry name" value="JHBP"/>
    <property type="match status" value="1"/>
</dbReference>
<dbReference type="PANTHER" id="PTHR11008:SF32">
    <property type="entry name" value="CIRCADIAN CLOCK-CONTROLLED PROTEIN DAYWAKE-RELATED"/>
    <property type="match status" value="1"/>
</dbReference>
<proteinExistence type="inferred from homology"/>
<name>A0AAW2IFW8_9NEOP</name>
<keyword evidence="2" id="KW-0090">Biological rhythms</keyword>
<dbReference type="Pfam" id="PF06585">
    <property type="entry name" value="JHBP"/>
    <property type="match status" value="1"/>
</dbReference>
<comment type="similarity">
    <text evidence="3">Belongs to the TO family.</text>
</comment>
<evidence type="ECO:0000256" key="4">
    <source>
        <dbReference type="SAM" id="SignalP"/>
    </source>
</evidence>
<dbReference type="GO" id="GO:0007623">
    <property type="term" value="P:circadian rhythm"/>
    <property type="evidence" value="ECO:0007669"/>
    <property type="project" value="UniProtKB-ARBA"/>
</dbReference>
<organism evidence="5">
    <name type="scientific">Menopon gallinae</name>
    <name type="common">poultry shaft louse</name>
    <dbReference type="NCBI Taxonomy" id="328185"/>
    <lineage>
        <taxon>Eukaryota</taxon>
        <taxon>Metazoa</taxon>
        <taxon>Ecdysozoa</taxon>
        <taxon>Arthropoda</taxon>
        <taxon>Hexapoda</taxon>
        <taxon>Insecta</taxon>
        <taxon>Pterygota</taxon>
        <taxon>Neoptera</taxon>
        <taxon>Paraneoptera</taxon>
        <taxon>Psocodea</taxon>
        <taxon>Troctomorpha</taxon>
        <taxon>Phthiraptera</taxon>
        <taxon>Amblycera</taxon>
        <taxon>Menoponidae</taxon>
        <taxon>Menopon</taxon>
    </lineage>
</organism>
<evidence type="ECO:0000256" key="1">
    <source>
        <dbReference type="ARBA" id="ARBA00022729"/>
    </source>
</evidence>
<protein>
    <recommendedName>
        <fullName evidence="6">Protein takeout</fullName>
    </recommendedName>
</protein>
<dbReference type="AlphaFoldDB" id="A0AAW2IFW8"/>
<dbReference type="InterPro" id="IPR038606">
    <property type="entry name" value="To_sf"/>
</dbReference>
<dbReference type="Gene3D" id="3.15.10.30">
    <property type="entry name" value="Haemolymph juvenile hormone binding protein"/>
    <property type="match status" value="1"/>
</dbReference>
<dbReference type="FunFam" id="3.15.10.30:FF:000001">
    <property type="entry name" value="Takeout-like protein 1"/>
    <property type="match status" value="1"/>
</dbReference>
<feature type="signal peptide" evidence="4">
    <location>
        <begin position="1"/>
        <end position="17"/>
    </location>
</feature>
<evidence type="ECO:0000313" key="5">
    <source>
        <dbReference type="EMBL" id="KAL0281109.1"/>
    </source>
</evidence>